<dbReference type="RefSeq" id="XP_025033099.1">
    <property type="nucleotide sequence ID" value="XM_025177331.1"/>
</dbReference>
<dbReference type="AlphaFoldDB" id="A0A9F5IWY6"/>
<evidence type="ECO:0000313" key="1">
    <source>
        <dbReference type="Proteomes" id="UP000695026"/>
    </source>
</evidence>
<gene>
    <name evidence="2" type="primary">LOC112543133</name>
</gene>
<reference evidence="2" key="1">
    <citation type="submission" date="2025-08" db="UniProtKB">
        <authorList>
            <consortium name="RefSeq"/>
        </authorList>
    </citation>
    <scope>IDENTIFICATION</scope>
    <source>
        <tissue evidence="2">Liver</tissue>
    </source>
</reference>
<accession>A0A9F5IWY6</accession>
<dbReference type="KEGG" id="pbi:112543133"/>
<evidence type="ECO:0000313" key="2">
    <source>
        <dbReference type="RefSeq" id="XP_025033099.1"/>
    </source>
</evidence>
<organism evidence="1 2">
    <name type="scientific">Python bivittatus</name>
    <name type="common">Burmese python</name>
    <name type="synonym">Python molurus bivittatus</name>
    <dbReference type="NCBI Taxonomy" id="176946"/>
    <lineage>
        <taxon>Eukaryota</taxon>
        <taxon>Metazoa</taxon>
        <taxon>Chordata</taxon>
        <taxon>Craniata</taxon>
        <taxon>Vertebrata</taxon>
        <taxon>Euteleostomi</taxon>
        <taxon>Lepidosauria</taxon>
        <taxon>Squamata</taxon>
        <taxon>Bifurcata</taxon>
        <taxon>Unidentata</taxon>
        <taxon>Episquamata</taxon>
        <taxon>Toxicofera</taxon>
        <taxon>Serpentes</taxon>
        <taxon>Henophidia</taxon>
        <taxon>Pythonidae</taxon>
        <taxon>Python</taxon>
    </lineage>
</organism>
<dbReference type="GeneID" id="112543133"/>
<keyword evidence="1" id="KW-1185">Reference proteome</keyword>
<name>A0A9F5IWY6_PYTBI</name>
<dbReference type="Proteomes" id="UP000695026">
    <property type="component" value="Unplaced"/>
</dbReference>
<protein>
    <submittedName>
        <fullName evidence="2">Uncharacterized protein LOC112543133</fullName>
    </submittedName>
</protein>
<dbReference type="OrthoDB" id="9047684at2759"/>
<feature type="non-terminal residue" evidence="2">
    <location>
        <position position="1"/>
    </location>
</feature>
<proteinExistence type="predicted"/>
<feature type="non-terminal residue" evidence="2">
    <location>
        <position position="413"/>
    </location>
</feature>
<sequence length="413" mass="47539">TLQIKLTCFEEELKKLQVSVSWIHGILKDHLGSHMNTEGKRSFVCVWQTSADVKAESLEKVKPELLANDLKKGWLQVSIDKLKTNNSKESRQNILGWLQESLKRLKEDSSRASRHTLAQWLKESVINLQKEGPEASRQDVNEWLDVSINHLQEKGPETSPLNVQEWLEASIKSIQDLQKSEAEFRDSLRNGWLEESIDNYSLRNGWLEESIDNLKKQYSEGPLENTLQWLQGSLESLLASGAPRPVLEKWLKDTFKNLEEGSPEASKQDAKKWLEISINNLVKEEPEAPHLDTQRWLETSIKGIQAFREQYSKASKANMEKSKERVIFVEPASSESCLRNEWLQASVANLQKHGSKASRMNVQQWLQGSLKNLRQGSPKEPRKNLEEWLKESIKKLQKEGPEASRQDVNEWLD</sequence>